<dbReference type="KEGG" id="tpav:HRQ91_11605"/>
<keyword evidence="1" id="KW-0812">Transmembrane</keyword>
<keyword evidence="1" id="KW-0472">Membrane</keyword>
<gene>
    <name evidence="2" type="ORF">HRQ91_11605</name>
</gene>
<evidence type="ECO:0000256" key="1">
    <source>
        <dbReference type="SAM" id="Phobius"/>
    </source>
</evidence>
<keyword evidence="3" id="KW-1185">Reference proteome</keyword>
<feature type="transmembrane region" description="Helical" evidence="1">
    <location>
        <begin position="37"/>
        <end position="57"/>
    </location>
</feature>
<reference evidence="2 3" key="1">
    <citation type="journal article" date="2021" name="Microbiol. Resour. Announc.">
        <title>Complete Genome Sequences of Three Human Oral Treponema parvum Isolates.</title>
        <authorList>
            <person name="Zeng H."/>
            <person name="Watt R.M."/>
        </authorList>
    </citation>
    <scope>NUCLEOTIDE SEQUENCE [LARGE SCALE GENOMIC DNA]</scope>
    <source>
        <strain evidence="2 3">ATCC 700770</strain>
    </source>
</reference>
<sequence length="240" mass="28426">MLIGRILFALAAIFVILFFVFIIVAIVRLIKKKTVKIYFLLSIVSLLACIVSIYLGITLLEQAYQDDCDVVRLQHLSYYGNLIEEYKLKVGKYPFEGENQQVYAFIYNNEQKEYCDDTNPYSHIQKTPKEFFSQLEKGLGRQIDQLFDPQYVPSGRPVFYIYMTDGNQYFFAVHLSKKYPFSKKVASKYYKAEISNISDEEYQFYKIEELEKNEDFKKATNKNFGGYFELRKNQHIREYE</sequence>
<dbReference type="Proteomes" id="UP000671908">
    <property type="component" value="Chromosome"/>
</dbReference>
<accession>A0A975F5Z3</accession>
<dbReference type="RefSeq" id="WP_210119678.1">
    <property type="nucleotide sequence ID" value="NZ_CP054142.1"/>
</dbReference>
<organism evidence="2 3">
    <name type="scientific">Treponema parvum</name>
    <dbReference type="NCBI Taxonomy" id="138851"/>
    <lineage>
        <taxon>Bacteria</taxon>
        <taxon>Pseudomonadati</taxon>
        <taxon>Spirochaetota</taxon>
        <taxon>Spirochaetia</taxon>
        <taxon>Spirochaetales</taxon>
        <taxon>Treponemataceae</taxon>
        <taxon>Treponema</taxon>
    </lineage>
</organism>
<feature type="transmembrane region" description="Helical" evidence="1">
    <location>
        <begin position="6"/>
        <end position="30"/>
    </location>
</feature>
<evidence type="ECO:0000313" key="3">
    <source>
        <dbReference type="Proteomes" id="UP000671908"/>
    </source>
</evidence>
<proteinExistence type="predicted"/>
<evidence type="ECO:0000313" key="2">
    <source>
        <dbReference type="EMBL" id="QTQ15052.1"/>
    </source>
</evidence>
<dbReference type="EMBL" id="CP054142">
    <property type="protein sequence ID" value="QTQ15052.1"/>
    <property type="molecule type" value="Genomic_DNA"/>
</dbReference>
<name>A0A975F5Z3_9SPIR</name>
<dbReference type="AlphaFoldDB" id="A0A975F5Z3"/>
<protein>
    <submittedName>
        <fullName evidence="2">Uncharacterized protein</fullName>
    </submittedName>
</protein>
<keyword evidence="1" id="KW-1133">Transmembrane helix</keyword>